<feature type="coiled-coil region" evidence="8">
    <location>
        <begin position="148"/>
        <end position="178"/>
    </location>
</feature>
<feature type="compositionally biased region" description="Polar residues" evidence="9">
    <location>
        <begin position="628"/>
        <end position="637"/>
    </location>
</feature>
<evidence type="ECO:0000256" key="5">
    <source>
        <dbReference type="ARBA" id="ARBA00022763"/>
    </source>
</evidence>
<evidence type="ECO:0000256" key="2">
    <source>
        <dbReference type="ARBA" id="ARBA00004123"/>
    </source>
</evidence>
<keyword evidence="11" id="KW-1185">Reference proteome</keyword>
<accession>A0A4Y9ZSH9</accession>
<evidence type="ECO:0000256" key="7">
    <source>
        <dbReference type="ARBA" id="ARBA00023242"/>
    </source>
</evidence>
<dbReference type="AlphaFoldDB" id="A0A4Y9ZSH9"/>
<dbReference type="GO" id="GO:0061630">
    <property type="term" value="F:ubiquitin protein ligase activity"/>
    <property type="evidence" value="ECO:0007669"/>
    <property type="project" value="UniProtKB-EC"/>
</dbReference>
<feature type="compositionally biased region" description="Low complexity" evidence="9">
    <location>
        <begin position="778"/>
        <end position="792"/>
    </location>
</feature>
<dbReference type="PANTHER" id="PTHR23328:SF0">
    <property type="entry name" value="RING-TYPE DOMAIN-CONTAINING PROTEIN"/>
    <property type="match status" value="1"/>
</dbReference>
<feature type="compositionally biased region" description="Polar residues" evidence="9">
    <location>
        <begin position="33"/>
        <end position="43"/>
    </location>
</feature>
<keyword evidence="7" id="KW-0539">Nucleus</keyword>
<feature type="compositionally biased region" description="Polar residues" evidence="9">
    <location>
        <begin position="482"/>
        <end position="505"/>
    </location>
</feature>
<feature type="region of interest" description="Disordered" evidence="9">
    <location>
        <begin position="594"/>
        <end position="741"/>
    </location>
</feature>
<dbReference type="GO" id="GO:0031491">
    <property type="term" value="F:nucleosome binding"/>
    <property type="evidence" value="ECO:0007669"/>
    <property type="project" value="TreeGrafter"/>
</dbReference>
<feature type="compositionally biased region" description="Basic and acidic residues" evidence="9">
    <location>
        <begin position="287"/>
        <end position="311"/>
    </location>
</feature>
<reference evidence="10 11" key="1">
    <citation type="submission" date="2019-02" db="EMBL/GenBank/DDBJ databases">
        <title>Genome sequencing of the rare red list fungi Hericium alpestre (H. flagellum).</title>
        <authorList>
            <person name="Buettner E."/>
            <person name="Kellner H."/>
        </authorList>
    </citation>
    <scope>NUCLEOTIDE SEQUENCE [LARGE SCALE GENOMIC DNA]</scope>
    <source>
        <strain evidence="10 11">DSM 108284</strain>
    </source>
</reference>
<gene>
    <name evidence="10" type="ORF">EWM64_g7018</name>
</gene>
<dbReference type="EMBL" id="SFCI01001031">
    <property type="protein sequence ID" value="TFY76993.1"/>
    <property type="molecule type" value="Genomic_DNA"/>
</dbReference>
<evidence type="ECO:0000256" key="3">
    <source>
        <dbReference type="ARBA" id="ARBA00012483"/>
    </source>
</evidence>
<evidence type="ECO:0000256" key="9">
    <source>
        <dbReference type="SAM" id="MobiDB-lite"/>
    </source>
</evidence>
<feature type="compositionally biased region" description="Basic and acidic residues" evidence="9">
    <location>
        <begin position="643"/>
        <end position="655"/>
    </location>
</feature>
<comment type="subcellular location">
    <subcellularLocation>
        <location evidence="2">Nucleus</location>
    </subcellularLocation>
</comment>
<keyword evidence="5" id="KW-0227">DNA damage</keyword>
<evidence type="ECO:0000256" key="4">
    <source>
        <dbReference type="ARBA" id="ARBA00022679"/>
    </source>
</evidence>
<keyword evidence="8" id="KW-0175">Coiled coil</keyword>
<dbReference type="OrthoDB" id="3226786at2759"/>
<comment type="catalytic activity">
    <reaction evidence="1">
        <text>S-ubiquitinyl-[E2 ubiquitin-conjugating enzyme]-L-cysteine + [acceptor protein]-L-lysine = [E2 ubiquitin-conjugating enzyme]-L-cysteine + N(6)-ubiquitinyl-[acceptor protein]-L-lysine.</text>
        <dbReference type="EC" id="2.3.2.27"/>
    </reaction>
</comment>
<dbReference type="GO" id="GO:0035861">
    <property type="term" value="C:site of double-strand break"/>
    <property type="evidence" value="ECO:0007669"/>
    <property type="project" value="TreeGrafter"/>
</dbReference>
<name>A0A4Y9ZSH9_9AGAM</name>
<feature type="compositionally biased region" description="Low complexity" evidence="9">
    <location>
        <begin position="55"/>
        <end position="71"/>
    </location>
</feature>
<sequence length="902" mass="98842">MHIPSSNIPSTGLAATILPLASPPAAHASTSTNIARSSSPANTSRRDISEDDSFPSGSAAPESSLPSAPLPINLSAGAKNTDNLSRLLKLTLTRHEGVPKIQKRFDNKTADLAELMAKAQEGTEAVEAQLNSLTKVAEMTRQQSDRMMQEALKTREFAERLYAEAEQVKLDVQKAKEQTKDASKHSEDLFVFSRRLFVWLHELFVREGPLIEALRQEMEKLTEAEAEAAEEWKRRKAEAAAAAEARRVAEEQRLAAEKQRLAAEAEEKTRQAEEERRRAAEAAFEAQRAREQRRLAEEERLKEEKDKEYQAKRAAVQASKQRAREAEAAQIRLAREQDQRSKSGSASMDVSPERAENDKIRLPSNTTPSVATPKPTPAPVPRIIVPTTIAAPPASKSPTGLVSPHASLPPRPPPAVIAQAHKNESKNAETSSQKTRKVSAMPFVPAQTEAGRQVNTDMPFGSTELARESLARKKDLAPPVKTGQTSRSPSTQKANAQRNAQSQGQPKKAKKVASGNVERGSATLVPASGFTHPLQHSKMSADHAGLPLARGEPSLIPNSTYAAQISQPLPPVIPQPSNATASYPDIPVTNGWAPEIYRDPHPDNLGGDGGWGDWGVSPPPVQSICPEPSTSHHTNGQHVGMRRVSDTERYRRPPGDHYSPPPPDHRGAPYSRKRGWDGPQYEDDRISPPRQRARVSPEYDHGLDHRRDPRPSRFDRSPSPVPATYSRADYSPYSDRDYDRRGLTPYDYLLVDSYHPEDYPEGYGPQPVHPSEYDTYHPLSSGTSPGLSPNSSYGANGWLNDNDLGFDEPLVVDGSPTALHHRSLESRMGDPPQPGSSNRRGGSGNNNQNNRRGSAQTSNSRGRGQGQGRGRGPANRGRDQNAAKPSLANRIQRSLKDRVEKD</sequence>
<dbReference type="InterPro" id="IPR051657">
    <property type="entry name" value="RNF168/RNF169_E3_ubiq-ligase"/>
</dbReference>
<comment type="caution">
    <text evidence="10">The sequence shown here is derived from an EMBL/GenBank/DDBJ whole genome shotgun (WGS) entry which is preliminary data.</text>
</comment>
<proteinExistence type="predicted"/>
<evidence type="ECO:0000256" key="6">
    <source>
        <dbReference type="ARBA" id="ARBA00022786"/>
    </source>
</evidence>
<feature type="compositionally biased region" description="Low complexity" evidence="9">
    <location>
        <begin position="835"/>
        <end position="854"/>
    </location>
</feature>
<dbReference type="PANTHER" id="PTHR23328">
    <property type="entry name" value="RING-TYPE DOMAIN-CONTAINING PROTEIN"/>
    <property type="match status" value="1"/>
</dbReference>
<protein>
    <recommendedName>
        <fullName evidence="3">RING-type E3 ubiquitin transferase</fullName>
        <ecNumber evidence="3">2.3.2.27</ecNumber>
    </recommendedName>
</protein>
<organism evidence="10 11">
    <name type="scientific">Hericium alpestre</name>
    <dbReference type="NCBI Taxonomy" id="135208"/>
    <lineage>
        <taxon>Eukaryota</taxon>
        <taxon>Fungi</taxon>
        <taxon>Dikarya</taxon>
        <taxon>Basidiomycota</taxon>
        <taxon>Agaricomycotina</taxon>
        <taxon>Agaricomycetes</taxon>
        <taxon>Russulales</taxon>
        <taxon>Hericiaceae</taxon>
        <taxon>Hericium</taxon>
    </lineage>
</organism>
<dbReference type="GO" id="GO:0006302">
    <property type="term" value="P:double-strand break repair"/>
    <property type="evidence" value="ECO:0007669"/>
    <property type="project" value="TreeGrafter"/>
</dbReference>
<dbReference type="EC" id="2.3.2.27" evidence="3"/>
<evidence type="ECO:0000256" key="8">
    <source>
        <dbReference type="SAM" id="Coils"/>
    </source>
</evidence>
<keyword evidence="6" id="KW-0833">Ubl conjugation pathway</keyword>
<dbReference type="Proteomes" id="UP000298061">
    <property type="component" value="Unassembled WGS sequence"/>
</dbReference>
<evidence type="ECO:0000256" key="1">
    <source>
        <dbReference type="ARBA" id="ARBA00000900"/>
    </source>
</evidence>
<keyword evidence="4" id="KW-0808">Transferase</keyword>
<dbReference type="GO" id="GO:0005634">
    <property type="term" value="C:nucleus"/>
    <property type="evidence" value="ECO:0007669"/>
    <property type="project" value="UniProtKB-SubCell"/>
</dbReference>
<evidence type="ECO:0000313" key="11">
    <source>
        <dbReference type="Proteomes" id="UP000298061"/>
    </source>
</evidence>
<feature type="compositionally biased region" description="Basic and acidic residues" evidence="9">
    <location>
        <begin position="259"/>
        <end position="280"/>
    </location>
</feature>
<dbReference type="STRING" id="135208.A0A4Y9ZSH9"/>
<feature type="compositionally biased region" description="Basic and acidic residues" evidence="9">
    <location>
        <begin position="695"/>
        <end position="716"/>
    </location>
</feature>
<evidence type="ECO:0000313" key="10">
    <source>
        <dbReference type="EMBL" id="TFY76993.1"/>
    </source>
</evidence>
<feature type="region of interest" description="Disordered" evidence="9">
    <location>
        <begin position="753"/>
        <end position="902"/>
    </location>
</feature>
<feature type="compositionally biased region" description="Basic and acidic residues" evidence="9">
    <location>
        <begin position="351"/>
        <end position="361"/>
    </location>
</feature>
<feature type="region of interest" description="Disordered" evidence="9">
    <location>
        <begin position="567"/>
        <end position="586"/>
    </location>
</feature>
<feature type="region of interest" description="Disordered" evidence="9">
    <location>
        <begin position="259"/>
        <end position="520"/>
    </location>
</feature>
<feature type="compositionally biased region" description="Basic and acidic residues" evidence="9">
    <location>
        <begin position="322"/>
        <end position="341"/>
    </location>
</feature>
<feature type="compositionally biased region" description="Basic and acidic residues" evidence="9">
    <location>
        <begin position="465"/>
        <end position="476"/>
    </location>
</feature>
<feature type="region of interest" description="Disordered" evidence="9">
    <location>
        <begin position="24"/>
        <end position="78"/>
    </location>
</feature>